<evidence type="ECO:0000259" key="2">
    <source>
        <dbReference type="Pfam" id="PF01408"/>
    </source>
</evidence>
<feature type="domain" description="Gfo/Idh/MocA-like oxidoreductase N-terminal" evidence="2">
    <location>
        <begin position="2"/>
        <end position="125"/>
    </location>
</feature>
<dbReference type="Proteomes" id="UP001390339">
    <property type="component" value="Unassembled WGS sequence"/>
</dbReference>
<protein>
    <submittedName>
        <fullName evidence="4">NAD(P)-binding protein</fullName>
    </submittedName>
</protein>
<dbReference type="InterPro" id="IPR036291">
    <property type="entry name" value="NAD(P)-bd_dom_sf"/>
</dbReference>
<gene>
    <name evidence="4" type="ORF">PGQ11_013476</name>
</gene>
<feature type="domain" description="GFO/IDH/MocA-like oxidoreductase" evidence="3">
    <location>
        <begin position="157"/>
        <end position="272"/>
    </location>
</feature>
<dbReference type="InterPro" id="IPR055170">
    <property type="entry name" value="GFO_IDH_MocA-like_dom"/>
</dbReference>
<dbReference type="Gene3D" id="3.40.50.720">
    <property type="entry name" value="NAD(P)-binding Rossmann-like Domain"/>
    <property type="match status" value="1"/>
</dbReference>
<evidence type="ECO:0000313" key="4">
    <source>
        <dbReference type="EMBL" id="KAK8850997.1"/>
    </source>
</evidence>
<dbReference type="PANTHER" id="PTHR42840:SF5">
    <property type="entry name" value="NAD(P)-BINDING ROSSMANN-FOLD SUPERFAMILY PROTEIN"/>
    <property type="match status" value="1"/>
</dbReference>
<keyword evidence="5" id="KW-1185">Reference proteome</keyword>
<evidence type="ECO:0000313" key="5">
    <source>
        <dbReference type="Proteomes" id="UP001390339"/>
    </source>
</evidence>
<proteinExistence type="inferred from homology"/>
<dbReference type="Pfam" id="PF01408">
    <property type="entry name" value="GFO_IDH_MocA"/>
    <property type="match status" value="1"/>
</dbReference>
<accession>A0ABR2HPG4</accession>
<dbReference type="Pfam" id="PF22725">
    <property type="entry name" value="GFO_IDH_MocA_C3"/>
    <property type="match status" value="1"/>
</dbReference>
<dbReference type="SUPFAM" id="SSF55347">
    <property type="entry name" value="Glyceraldehyde-3-phosphate dehydrogenase-like, C-terminal domain"/>
    <property type="match status" value="1"/>
</dbReference>
<comment type="similarity">
    <text evidence="1">Belongs to the Gfo/Idh/MocA family.</text>
</comment>
<sequence length="355" mass="37975">MMNIGLVGCGEYARAEYLPTILAQSRLRLVAIYSRTTGSVSAFHDKLPLELRGSVKLYSEDSDDSLLRSYQNLLGDGSIAGVVIALPIPVQAQFVSLALNAGKHVLSEKPIAQSVAEAKSLLREFEISRQIHAGQVWQVAENWALLPAVVYAARQVKDLGRILGFRTRQSLMMAADSPSLSSGWRASPDFRGGLMIDGAVHGIVVLRLLLGSQHPVERLCAFSNSLQSHLPFPDTLDAIVAIKGGVTGVMQVSYGTTFPGPIFEIACDHGVVVVDGFKSVTVTSPGGQEVDRWTGGGLSQSVAAVFDAWTNAITASIGEPRLAPDGALVDICLVEAMLDSAERKGSPWEPRDIII</sequence>
<evidence type="ECO:0000256" key="1">
    <source>
        <dbReference type="ARBA" id="ARBA00010928"/>
    </source>
</evidence>
<evidence type="ECO:0000259" key="3">
    <source>
        <dbReference type="Pfam" id="PF22725"/>
    </source>
</evidence>
<dbReference type="InterPro" id="IPR000683">
    <property type="entry name" value="Gfo/Idh/MocA-like_OxRdtase_N"/>
</dbReference>
<name>A0ABR2HPG4_9PEZI</name>
<reference evidence="4 5" key="1">
    <citation type="journal article" date="2024" name="IMA Fungus">
        <title>Apiospora arundinis, a panoply of carbohydrate-active enzymes and secondary metabolites.</title>
        <authorList>
            <person name="Sorensen T."/>
            <person name="Petersen C."/>
            <person name="Muurmann A.T."/>
            <person name="Christiansen J.V."/>
            <person name="Brundto M.L."/>
            <person name="Overgaard C.K."/>
            <person name="Boysen A.T."/>
            <person name="Wollenberg R.D."/>
            <person name="Larsen T.O."/>
            <person name="Sorensen J.L."/>
            <person name="Nielsen K.L."/>
            <person name="Sondergaard T.E."/>
        </authorList>
    </citation>
    <scope>NUCLEOTIDE SEQUENCE [LARGE SCALE GENOMIC DNA]</scope>
    <source>
        <strain evidence="4 5">AAU 773</strain>
    </source>
</reference>
<dbReference type="Gene3D" id="3.30.360.10">
    <property type="entry name" value="Dihydrodipicolinate Reductase, domain 2"/>
    <property type="match status" value="1"/>
</dbReference>
<organism evidence="4 5">
    <name type="scientific">Apiospora arundinis</name>
    <dbReference type="NCBI Taxonomy" id="335852"/>
    <lineage>
        <taxon>Eukaryota</taxon>
        <taxon>Fungi</taxon>
        <taxon>Dikarya</taxon>
        <taxon>Ascomycota</taxon>
        <taxon>Pezizomycotina</taxon>
        <taxon>Sordariomycetes</taxon>
        <taxon>Xylariomycetidae</taxon>
        <taxon>Amphisphaeriales</taxon>
        <taxon>Apiosporaceae</taxon>
        <taxon>Apiospora</taxon>
    </lineage>
</organism>
<comment type="caution">
    <text evidence="4">The sequence shown here is derived from an EMBL/GenBank/DDBJ whole genome shotgun (WGS) entry which is preliminary data.</text>
</comment>
<dbReference type="EMBL" id="JAPCWZ010000009">
    <property type="protein sequence ID" value="KAK8850997.1"/>
    <property type="molecule type" value="Genomic_DNA"/>
</dbReference>
<dbReference type="PANTHER" id="PTHR42840">
    <property type="entry name" value="NAD(P)-BINDING ROSSMANN-FOLD SUPERFAMILY PROTEIN-RELATED"/>
    <property type="match status" value="1"/>
</dbReference>
<dbReference type="SUPFAM" id="SSF51735">
    <property type="entry name" value="NAD(P)-binding Rossmann-fold domains"/>
    <property type="match status" value="1"/>
</dbReference>